<organism evidence="1 2">
    <name type="scientific">Hypoxylon rubiginosum</name>
    <dbReference type="NCBI Taxonomy" id="110542"/>
    <lineage>
        <taxon>Eukaryota</taxon>
        <taxon>Fungi</taxon>
        <taxon>Dikarya</taxon>
        <taxon>Ascomycota</taxon>
        <taxon>Pezizomycotina</taxon>
        <taxon>Sordariomycetes</taxon>
        <taxon>Xylariomycetidae</taxon>
        <taxon>Xylariales</taxon>
        <taxon>Hypoxylaceae</taxon>
        <taxon>Hypoxylon</taxon>
    </lineage>
</organism>
<sequence>MFSTKNMAIYTAALMALIQLCPAPFTRPTPDTTTMIADLAWLFTAAGIVNGTVKDVADEPTRREQGRKRGKSSVATYGTCKQQLGSASVHFDKPAPGSIHVTGVPPACMVLVRSLNNKADPKAPIPLGDDEVLFQNLSDDDIRRIQDALSSHHSSYM</sequence>
<accession>A0ACB9YM23</accession>
<dbReference type="Proteomes" id="UP001497700">
    <property type="component" value="Unassembled WGS sequence"/>
</dbReference>
<evidence type="ECO:0000313" key="1">
    <source>
        <dbReference type="EMBL" id="KAI4860466.1"/>
    </source>
</evidence>
<proteinExistence type="predicted"/>
<reference evidence="1 2" key="1">
    <citation type="journal article" date="2022" name="New Phytol.">
        <title>Ecological generalism drives hyperdiversity of secondary metabolite gene clusters in xylarialean endophytes.</title>
        <authorList>
            <person name="Franco M.E.E."/>
            <person name="Wisecaver J.H."/>
            <person name="Arnold A.E."/>
            <person name="Ju Y.M."/>
            <person name="Slot J.C."/>
            <person name="Ahrendt S."/>
            <person name="Moore L.P."/>
            <person name="Eastman K.E."/>
            <person name="Scott K."/>
            <person name="Konkel Z."/>
            <person name="Mondo S.J."/>
            <person name="Kuo A."/>
            <person name="Hayes R.D."/>
            <person name="Haridas S."/>
            <person name="Andreopoulos B."/>
            <person name="Riley R."/>
            <person name="LaButti K."/>
            <person name="Pangilinan J."/>
            <person name="Lipzen A."/>
            <person name="Amirebrahimi M."/>
            <person name="Yan J."/>
            <person name="Adam C."/>
            <person name="Keymanesh K."/>
            <person name="Ng V."/>
            <person name="Louie K."/>
            <person name="Northen T."/>
            <person name="Drula E."/>
            <person name="Henrissat B."/>
            <person name="Hsieh H.M."/>
            <person name="Youens-Clark K."/>
            <person name="Lutzoni F."/>
            <person name="Miadlikowska J."/>
            <person name="Eastwood D.C."/>
            <person name="Hamelin R.C."/>
            <person name="Grigoriev I.V."/>
            <person name="U'Ren J.M."/>
        </authorList>
    </citation>
    <scope>NUCLEOTIDE SEQUENCE [LARGE SCALE GENOMIC DNA]</scope>
    <source>
        <strain evidence="1 2">CBS 119005</strain>
    </source>
</reference>
<evidence type="ECO:0000313" key="2">
    <source>
        <dbReference type="Proteomes" id="UP001497700"/>
    </source>
</evidence>
<protein>
    <submittedName>
        <fullName evidence="1">Uncharacterized protein</fullName>
    </submittedName>
</protein>
<gene>
    <name evidence="1" type="ORF">F4820DRAFT_452877</name>
</gene>
<name>A0ACB9YM23_9PEZI</name>
<dbReference type="EMBL" id="MU393585">
    <property type="protein sequence ID" value="KAI4860466.1"/>
    <property type="molecule type" value="Genomic_DNA"/>
</dbReference>
<keyword evidence="2" id="KW-1185">Reference proteome</keyword>
<comment type="caution">
    <text evidence="1">The sequence shown here is derived from an EMBL/GenBank/DDBJ whole genome shotgun (WGS) entry which is preliminary data.</text>
</comment>